<dbReference type="Pfam" id="PF00534">
    <property type="entry name" value="Glycos_transf_1"/>
    <property type="match status" value="1"/>
</dbReference>
<dbReference type="PANTHER" id="PTHR45947:SF3">
    <property type="entry name" value="SULFOQUINOVOSYL TRANSFERASE SQD2"/>
    <property type="match status" value="1"/>
</dbReference>
<comment type="caution">
    <text evidence="2">The sequence shown here is derived from an EMBL/GenBank/DDBJ whole genome shotgun (WGS) entry which is preliminary data.</text>
</comment>
<dbReference type="AlphaFoldDB" id="X0VAN4"/>
<feature type="non-terminal residue" evidence="2">
    <location>
        <position position="1"/>
    </location>
</feature>
<dbReference type="InterPro" id="IPR050194">
    <property type="entry name" value="Glycosyltransferase_grp1"/>
</dbReference>
<dbReference type="SUPFAM" id="SSF53756">
    <property type="entry name" value="UDP-Glycosyltransferase/glycogen phosphorylase"/>
    <property type="match status" value="1"/>
</dbReference>
<evidence type="ECO:0000313" key="2">
    <source>
        <dbReference type="EMBL" id="GAG15325.1"/>
    </source>
</evidence>
<feature type="non-terminal residue" evidence="2">
    <location>
        <position position="257"/>
    </location>
</feature>
<evidence type="ECO:0000259" key="1">
    <source>
        <dbReference type="Pfam" id="PF00534"/>
    </source>
</evidence>
<proteinExistence type="predicted"/>
<gene>
    <name evidence="2" type="ORF">S01H1_56004</name>
</gene>
<dbReference type="Gene3D" id="3.40.50.2000">
    <property type="entry name" value="Glycogen Phosphorylase B"/>
    <property type="match status" value="2"/>
</dbReference>
<organism evidence="2">
    <name type="scientific">marine sediment metagenome</name>
    <dbReference type="NCBI Taxonomy" id="412755"/>
    <lineage>
        <taxon>unclassified sequences</taxon>
        <taxon>metagenomes</taxon>
        <taxon>ecological metagenomes</taxon>
    </lineage>
</organism>
<reference evidence="2" key="1">
    <citation type="journal article" date="2014" name="Front. Microbiol.">
        <title>High frequency of phylogenetically diverse reductive dehalogenase-homologous genes in deep subseafloor sedimentary metagenomes.</title>
        <authorList>
            <person name="Kawai M."/>
            <person name="Futagami T."/>
            <person name="Toyoda A."/>
            <person name="Takaki Y."/>
            <person name="Nishi S."/>
            <person name="Hori S."/>
            <person name="Arai W."/>
            <person name="Tsubouchi T."/>
            <person name="Morono Y."/>
            <person name="Uchiyama I."/>
            <person name="Ito T."/>
            <person name="Fujiyama A."/>
            <person name="Inagaki F."/>
            <person name="Takami H."/>
        </authorList>
    </citation>
    <scope>NUCLEOTIDE SEQUENCE</scope>
    <source>
        <strain evidence="2">Expedition CK06-06</strain>
    </source>
</reference>
<dbReference type="EMBL" id="BARS01036431">
    <property type="protein sequence ID" value="GAG15325.1"/>
    <property type="molecule type" value="Genomic_DNA"/>
</dbReference>
<dbReference type="GO" id="GO:0016757">
    <property type="term" value="F:glycosyltransferase activity"/>
    <property type="evidence" value="ECO:0007669"/>
    <property type="project" value="InterPro"/>
</dbReference>
<feature type="domain" description="Glycosyl transferase family 1" evidence="1">
    <location>
        <begin position="94"/>
        <end position="244"/>
    </location>
</feature>
<dbReference type="PANTHER" id="PTHR45947">
    <property type="entry name" value="SULFOQUINOVOSYL TRANSFERASE SQD2"/>
    <property type="match status" value="1"/>
</dbReference>
<sequence>LKKYLGKKLIVRCGYLYSLFTERYPHNEEAVVRAYRFERNAFEAADICVVPTARDRNRVVEKHSIAKKKIRIVPNYVDVEIFRPLKEPREILFELVFVGRSSPQKNLLSLLEALARLKRRNQKIRLLMIGNCSHDSKLIKITENEHLSVKFVGNIPNNELPNYLNRATAFIIPSNYEGHPKALLEAMSCALPCIGTDVEGIRDEIKHRETGYLCGTDSESIADAIQRVLADKSLQHEMGENARHYIKKNYSLEQVLK</sequence>
<dbReference type="CDD" id="cd03801">
    <property type="entry name" value="GT4_PimA-like"/>
    <property type="match status" value="1"/>
</dbReference>
<accession>X0VAN4</accession>
<protein>
    <recommendedName>
        <fullName evidence="1">Glycosyl transferase family 1 domain-containing protein</fullName>
    </recommendedName>
</protein>
<dbReference type="InterPro" id="IPR001296">
    <property type="entry name" value="Glyco_trans_1"/>
</dbReference>
<name>X0VAN4_9ZZZZ</name>